<evidence type="ECO:0000256" key="3">
    <source>
        <dbReference type="ARBA" id="ARBA00048707"/>
    </source>
</evidence>
<dbReference type="InterPro" id="IPR002833">
    <property type="entry name" value="PTH2"/>
</dbReference>
<comment type="catalytic activity">
    <reaction evidence="3">
        <text>an N-acyl-L-alpha-aminoacyl-tRNA + H2O = an N-acyl-L-amino acid + a tRNA + H(+)</text>
        <dbReference type="Rhea" id="RHEA:54448"/>
        <dbReference type="Rhea" id="RHEA-COMP:10123"/>
        <dbReference type="Rhea" id="RHEA-COMP:13883"/>
        <dbReference type="ChEBI" id="CHEBI:15377"/>
        <dbReference type="ChEBI" id="CHEBI:15378"/>
        <dbReference type="ChEBI" id="CHEBI:59874"/>
        <dbReference type="ChEBI" id="CHEBI:78442"/>
        <dbReference type="ChEBI" id="CHEBI:138191"/>
        <dbReference type="EC" id="3.1.1.29"/>
    </reaction>
</comment>
<name>A0A1Y2HWR2_9FUNG</name>
<keyword evidence="5" id="KW-1185">Reference proteome</keyword>
<evidence type="ECO:0000256" key="2">
    <source>
        <dbReference type="ARBA" id="ARBA00022801"/>
    </source>
</evidence>
<dbReference type="GO" id="GO:0004045">
    <property type="term" value="F:peptidyl-tRNA hydrolase activity"/>
    <property type="evidence" value="ECO:0007669"/>
    <property type="project" value="UniProtKB-EC"/>
</dbReference>
<dbReference type="EMBL" id="MCFL01000012">
    <property type="protein sequence ID" value="ORZ37592.1"/>
    <property type="molecule type" value="Genomic_DNA"/>
</dbReference>
<dbReference type="InterPro" id="IPR042237">
    <property type="entry name" value="PTRHD1"/>
</dbReference>
<dbReference type="AlphaFoldDB" id="A0A1Y2HWR2"/>
<protein>
    <recommendedName>
        <fullName evidence="1">peptidyl-tRNA hydrolase</fullName>
        <ecNumber evidence="1">3.1.1.29</ecNumber>
    </recommendedName>
</protein>
<accession>A0A1Y2HWR2</accession>
<gene>
    <name evidence="4" type="ORF">BCR44DRAFT_1430506</name>
</gene>
<evidence type="ECO:0000313" key="4">
    <source>
        <dbReference type="EMBL" id="ORZ37592.1"/>
    </source>
</evidence>
<dbReference type="Gene3D" id="3.40.1490.10">
    <property type="entry name" value="Bit1"/>
    <property type="match status" value="1"/>
</dbReference>
<dbReference type="PANTHER" id="PTHR46194">
    <property type="entry name" value="PEPTIDYL-TRNA HYDROLASE PTRHD1-RELATED"/>
    <property type="match status" value="1"/>
</dbReference>
<dbReference type="Pfam" id="PF01981">
    <property type="entry name" value="PTH2"/>
    <property type="match status" value="1"/>
</dbReference>
<evidence type="ECO:0000256" key="1">
    <source>
        <dbReference type="ARBA" id="ARBA00013260"/>
    </source>
</evidence>
<organism evidence="4 5">
    <name type="scientific">Catenaria anguillulae PL171</name>
    <dbReference type="NCBI Taxonomy" id="765915"/>
    <lineage>
        <taxon>Eukaryota</taxon>
        <taxon>Fungi</taxon>
        <taxon>Fungi incertae sedis</taxon>
        <taxon>Blastocladiomycota</taxon>
        <taxon>Blastocladiomycetes</taxon>
        <taxon>Blastocladiales</taxon>
        <taxon>Catenariaceae</taxon>
        <taxon>Catenaria</taxon>
    </lineage>
</organism>
<dbReference type="SUPFAM" id="SSF102462">
    <property type="entry name" value="Peptidyl-tRNA hydrolase II"/>
    <property type="match status" value="1"/>
</dbReference>
<dbReference type="OrthoDB" id="201213at2759"/>
<dbReference type="Proteomes" id="UP000193411">
    <property type="component" value="Unassembled WGS sequence"/>
</dbReference>
<dbReference type="InterPro" id="IPR023476">
    <property type="entry name" value="Pep_tRNA_hydro_II_dom_sf"/>
</dbReference>
<comment type="caution">
    <text evidence="4">The sequence shown here is derived from an EMBL/GenBank/DDBJ whole genome shotgun (WGS) entry which is preliminary data.</text>
</comment>
<dbReference type="PANTHER" id="PTHR46194:SF1">
    <property type="entry name" value="PEPTIDYL-TRNA HYDROLASE PTRHD1-RELATED"/>
    <property type="match status" value="1"/>
</dbReference>
<evidence type="ECO:0000313" key="5">
    <source>
        <dbReference type="Proteomes" id="UP000193411"/>
    </source>
</evidence>
<proteinExistence type="predicted"/>
<keyword evidence="2 4" id="KW-0378">Hydrolase</keyword>
<sequence>MASPTAATAATAAVLPIVEPLTMFIVVRRDLLKPPNSWPLAAALWTFKDHPSTLAYTAPANLASMTKVVYQLKNESQLQALAARLDERGLDHVVWREQPENVLTALATRPYRRSEVGDAFKKCSLFG</sequence>
<reference evidence="4 5" key="1">
    <citation type="submission" date="2016-07" db="EMBL/GenBank/DDBJ databases">
        <title>Pervasive Adenine N6-methylation of Active Genes in Fungi.</title>
        <authorList>
            <consortium name="DOE Joint Genome Institute"/>
            <person name="Mondo S.J."/>
            <person name="Dannebaum R.O."/>
            <person name="Kuo R.C."/>
            <person name="Labutti K."/>
            <person name="Haridas S."/>
            <person name="Kuo A."/>
            <person name="Salamov A."/>
            <person name="Ahrendt S.R."/>
            <person name="Lipzen A."/>
            <person name="Sullivan W."/>
            <person name="Andreopoulos W.B."/>
            <person name="Clum A."/>
            <person name="Lindquist E."/>
            <person name="Daum C."/>
            <person name="Ramamoorthy G.K."/>
            <person name="Gryganskyi A."/>
            <person name="Culley D."/>
            <person name="Magnuson J.K."/>
            <person name="James T.Y."/>
            <person name="O'Malley M.A."/>
            <person name="Stajich J.E."/>
            <person name="Spatafora J.W."/>
            <person name="Visel A."/>
            <person name="Grigoriev I.V."/>
        </authorList>
    </citation>
    <scope>NUCLEOTIDE SEQUENCE [LARGE SCALE GENOMIC DNA]</scope>
    <source>
        <strain evidence="4 5">PL171</strain>
    </source>
</reference>
<dbReference type="EC" id="3.1.1.29" evidence="1"/>